<evidence type="ECO:0000256" key="6">
    <source>
        <dbReference type="ARBA" id="ARBA00022741"/>
    </source>
</evidence>
<comment type="caution">
    <text evidence="10">The sequence shown here is derived from an EMBL/GenBank/DDBJ whole genome shotgun (WGS) entry which is preliminary data.</text>
</comment>
<keyword evidence="4" id="KW-0963">Cytoplasm</keyword>
<dbReference type="AlphaFoldDB" id="A0A0P7UII7"/>
<evidence type="ECO:0000313" key="11">
    <source>
        <dbReference type="Proteomes" id="UP000034805"/>
    </source>
</evidence>
<keyword evidence="7" id="KW-0342">GTP-binding</keyword>
<dbReference type="InterPro" id="IPR002453">
    <property type="entry name" value="Beta_tubulin"/>
</dbReference>
<dbReference type="GO" id="GO:0005874">
    <property type="term" value="C:microtubule"/>
    <property type="evidence" value="ECO:0007669"/>
    <property type="project" value="UniProtKB-KW"/>
</dbReference>
<reference evidence="10 11" key="1">
    <citation type="submission" date="2015-08" db="EMBL/GenBank/DDBJ databases">
        <title>The genome of the Asian arowana (Scleropages formosus).</title>
        <authorList>
            <person name="Tan M.H."/>
            <person name="Gan H.M."/>
            <person name="Croft L.J."/>
            <person name="Austin C.M."/>
        </authorList>
    </citation>
    <scope>NUCLEOTIDE SEQUENCE [LARGE SCALE GENOMIC DNA]</scope>
    <source>
        <strain evidence="10">Aro1</strain>
    </source>
</reference>
<accession>A0A0P7UII7</accession>
<dbReference type="Pfam" id="PF00091">
    <property type="entry name" value="Tubulin"/>
    <property type="match status" value="1"/>
</dbReference>
<evidence type="ECO:0000256" key="1">
    <source>
        <dbReference type="ARBA" id="ARBA00001946"/>
    </source>
</evidence>
<evidence type="ECO:0000256" key="2">
    <source>
        <dbReference type="ARBA" id="ARBA00004245"/>
    </source>
</evidence>
<keyword evidence="5" id="KW-0493">Microtubule</keyword>
<feature type="non-terminal residue" evidence="10">
    <location>
        <position position="1"/>
    </location>
</feature>
<dbReference type="GO" id="GO:0005200">
    <property type="term" value="F:structural constituent of cytoskeleton"/>
    <property type="evidence" value="ECO:0007669"/>
    <property type="project" value="InterPro"/>
</dbReference>
<dbReference type="PRINTS" id="PR01163">
    <property type="entry name" value="BETATUBULIN"/>
</dbReference>
<dbReference type="Proteomes" id="UP000034805">
    <property type="component" value="Unassembled WGS sequence"/>
</dbReference>
<dbReference type="GO" id="GO:0003924">
    <property type="term" value="F:GTPase activity"/>
    <property type="evidence" value="ECO:0007669"/>
    <property type="project" value="InterPro"/>
</dbReference>
<dbReference type="GO" id="GO:0007017">
    <property type="term" value="P:microtubule-based process"/>
    <property type="evidence" value="ECO:0007669"/>
    <property type="project" value="InterPro"/>
</dbReference>
<dbReference type="PRINTS" id="PR01161">
    <property type="entry name" value="TUBULIN"/>
</dbReference>
<keyword evidence="6" id="KW-0547">Nucleotide-binding</keyword>
<proteinExistence type="inferred from homology"/>
<dbReference type="GO" id="GO:0005525">
    <property type="term" value="F:GTP binding"/>
    <property type="evidence" value="ECO:0007669"/>
    <property type="project" value="UniProtKB-KW"/>
</dbReference>
<comment type="similarity">
    <text evidence="3">Belongs to the tubulin family.</text>
</comment>
<dbReference type="Gene3D" id="3.40.50.1440">
    <property type="entry name" value="Tubulin/FtsZ, GTPase domain"/>
    <property type="match status" value="1"/>
</dbReference>
<evidence type="ECO:0000256" key="3">
    <source>
        <dbReference type="ARBA" id="ARBA00009636"/>
    </source>
</evidence>
<dbReference type="InterPro" id="IPR023123">
    <property type="entry name" value="Tubulin_C"/>
</dbReference>
<evidence type="ECO:0000256" key="4">
    <source>
        <dbReference type="ARBA" id="ARBA00022490"/>
    </source>
</evidence>
<keyword evidence="8" id="KW-0206">Cytoskeleton</keyword>
<organism evidence="10 11">
    <name type="scientific">Scleropages formosus</name>
    <name type="common">Asian bonytongue</name>
    <name type="synonym">Osteoglossum formosum</name>
    <dbReference type="NCBI Taxonomy" id="113540"/>
    <lineage>
        <taxon>Eukaryota</taxon>
        <taxon>Metazoa</taxon>
        <taxon>Chordata</taxon>
        <taxon>Craniata</taxon>
        <taxon>Vertebrata</taxon>
        <taxon>Euteleostomi</taxon>
        <taxon>Actinopterygii</taxon>
        <taxon>Neopterygii</taxon>
        <taxon>Teleostei</taxon>
        <taxon>Osteoglossocephala</taxon>
        <taxon>Osteoglossomorpha</taxon>
        <taxon>Osteoglossiformes</taxon>
        <taxon>Osteoglossidae</taxon>
        <taxon>Scleropages</taxon>
    </lineage>
</organism>
<dbReference type="InterPro" id="IPR003008">
    <property type="entry name" value="Tubulin_FtsZ_GTPase"/>
</dbReference>
<dbReference type="SMART" id="SM00864">
    <property type="entry name" value="Tubulin"/>
    <property type="match status" value="1"/>
</dbReference>
<dbReference type="InterPro" id="IPR008280">
    <property type="entry name" value="Tub_FtsZ_C"/>
</dbReference>
<comment type="cofactor">
    <cofactor evidence="1">
        <name>Mg(2+)</name>
        <dbReference type="ChEBI" id="CHEBI:18420"/>
    </cofactor>
</comment>
<dbReference type="EMBL" id="JARO02001906">
    <property type="protein sequence ID" value="KPP74091.1"/>
    <property type="molecule type" value="Genomic_DNA"/>
</dbReference>
<dbReference type="Gene3D" id="1.10.287.600">
    <property type="entry name" value="Helix hairpin bin"/>
    <property type="match status" value="1"/>
</dbReference>
<dbReference type="InterPro" id="IPR036525">
    <property type="entry name" value="Tubulin/FtsZ_GTPase_sf"/>
</dbReference>
<name>A0A0P7UII7_SCLFO</name>
<dbReference type="SUPFAM" id="SSF52490">
    <property type="entry name" value="Tubulin nucleotide-binding domain-like"/>
    <property type="match status" value="1"/>
</dbReference>
<evidence type="ECO:0000256" key="8">
    <source>
        <dbReference type="ARBA" id="ARBA00023212"/>
    </source>
</evidence>
<comment type="subcellular location">
    <subcellularLocation>
        <location evidence="2">Cytoplasm</location>
        <location evidence="2">Cytoskeleton</location>
    </subcellularLocation>
</comment>
<sequence>FWVISNEHRIDPTGTYHGDSDLQLERTNIYYNEATAWQTMFGNVFWPNNFIFGEIHLFYIFVLCCFESVTCKLKSCLSVIHLKVNILLLRFTTAQSGADNNWEKGHYTEDTELVDSVLDVVRKQAENYDCLQGFQLTHFLGTLLISNIHKEYPNCIMNMFSVVPCPKSLNTTMLCGSCIMEENTDETYYIDNEDLYDICIHTIKLTTPTYGDLKHLVLTAMSGVTTCLRFPSQVDADLRKLAMSSSIGNSTAIQELLKCIPEQFTAMLRCKALIHLYAGEGIDEMKCTEAEGNTNDLVSEYQLYQDATAKEKGGVKEDAKRWNKATPRYTLTDTFRSSQKYLPQRYNGSIPI</sequence>
<dbReference type="InterPro" id="IPR000217">
    <property type="entry name" value="Tubulin"/>
</dbReference>
<gene>
    <name evidence="10" type="ORF">Z043_106780</name>
</gene>
<evidence type="ECO:0000259" key="9">
    <source>
        <dbReference type="SMART" id="SM00864"/>
    </source>
</evidence>
<evidence type="ECO:0000256" key="5">
    <source>
        <dbReference type="ARBA" id="ARBA00022701"/>
    </source>
</evidence>
<protein>
    <submittedName>
        <fullName evidence="10">Tubulin beta-2A chain-like</fullName>
    </submittedName>
</protein>
<evidence type="ECO:0000256" key="7">
    <source>
        <dbReference type="ARBA" id="ARBA00023134"/>
    </source>
</evidence>
<evidence type="ECO:0000313" key="10">
    <source>
        <dbReference type="EMBL" id="KPP74091.1"/>
    </source>
</evidence>
<dbReference type="PANTHER" id="PTHR11588">
    <property type="entry name" value="TUBULIN"/>
    <property type="match status" value="1"/>
</dbReference>
<feature type="domain" description="Tubulin/FtsZ GTPase" evidence="9">
    <location>
        <begin position="63"/>
        <end position="232"/>
    </location>
</feature>
<dbReference type="SUPFAM" id="SSF55307">
    <property type="entry name" value="Tubulin C-terminal domain-like"/>
    <property type="match status" value="1"/>
</dbReference>